<accession>A0A6A2YNN8</accession>
<reference evidence="12" key="1">
    <citation type="submission" date="2019-09" db="EMBL/GenBank/DDBJ databases">
        <title>Draft genome information of white flower Hibiscus syriacus.</title>
        <authorList>
            <person name="Kim Y.-M."/>
        </authorList>
    </citation>
    <scope>NUCLEOTIDE SEQUENCE [LARGE SCALE GENOMIC DNA]</scope>
    <source>
        <strain evidence="12">YM2019G1</strain>
    </source>
</reference>
<protein>
    <recommendedName>
        <fullName evidence="11">Ionotropic glutamate receptor C-terminal domain-containing protein</fullName>
    </recommendedName>
</protein>
<keyword evidence="4" id="KW-1133">Transmembrane helix</keyword>
<evidence type="ECO:0000256" key="5">
    <source>
        <dbReference type="ARBA" id="ARBA00023065"/>
    </source>
</evidence>
<keyword evidence="13" id="KW-1185">Reference proteome</keyword>
<evidence type="ECO:0000256" key="2">
    <source>
        <dbReference type="ARBA" id="ARBA00022448"/>
    </source>
</evidence>
<organism evidence="12 13">
    <name type="scientific">Hibiscus syriacus</name>
    <name type="common">Rose of Sharon</name>
    <dbReference type="NCBI Taxonomy" id="106335"/>
    <lineage>
        <taxon>Eukaryota</taxon>
        <taxon>Viridiplantae</taxon>
        <taxon>Streptophyta</taxon>
        <taxon>Embryophyta</taxon>
        <taxon>Tracheophyta</taxon>
        <taxon>Spermatophyta</taxon>
        <taxon>Magnoliopsida</taxon>
        <taxon>eudicotyledons</taxon>
        <taxon>Gunneridae</taxon>
        <taxon>Pentapetalae</taxon>
        <taxon>rosids</taxon>
        <taxon>malvids</taxon>
        <taxon>Malvales</taxon>
        <taxon>Malvaceae</taxon>
        <taxon>Malvoideae</taxon>
        <taxon>Hibiscus</taxon>
    </lineage>
</organism>
<dbReference type="GO" id="GO:0016020">
    <property type="term" value="C:membrane"/>
    <property type="evidence" value="ECO:0007669"/>
    <property type="project" value="UniProtKB-SubCell"/>
</dbReference>
<evidence type="ECO:0000256" key="7">
    <source>
        <dbReference type="ARBA" id="ARBA00023170"/>
    </source>
</evidence>
<proteinExistence type="predicted"/>
<evidence type="ECO:0000256" key="10">
    <source>
        <dbReference type="ARBA" id="ARBA00023303"/>
    </source>
</evidence>
<feature type="domain" description="Ionotropic glutamate receptor C-terminal" evidence="11">
    <location>
        <begin position="1"/>
        <end position="134"/>
    </location>
</feature>
<evidence type="ECO:0000256" key="6">
    <source>
        <dbReference type="ARBA" id="ARBA00023136"/>
    </source>
</evidence>
<dbReference type="PANTHER" id="PTHR18966">
    <property type="entry name" value="IONOTROPIC GLUTAMATE RECEPTOR"/>
    <property type="match status" value="1"/>
</dbReference>
<evidence type="ECO:0000259" key="11">
    <source>
        <dbReference type="SMART" id="SM00079"/>
    </source>
</evidence>
<dbReference type="InterPro" id="IPR015683">
    <property type="entry name" value="Ionotropic_Glu_rcpt"/>
</dbReference>
<comment type="caution">
    <text evidence="12">The sequence shown here is derived from an EMBL/GenBank/DDBJ whole genome shotgun (WGS) entry which is preliminary data.</text>
</comment>
<dbReference type="InterPro" id="IPR001320">
    <property type="entry name" value="Iontro_rcpt_C"/>
</dbReference>
<gene>
    <name evidence="12" type="ORF">F3Y22_tig00111356pilonHSYRG00021</name>
</gene>
<keyword evidence="3" id="KW-0812">Transmembrane</keyword>
<dbReference type="GO" id="GO:0015276">
    <property type="term" value="F:ligand-gated monoatomic ion channel activity"/>
    <property type="evidence" value="ECO:0007669"/>
    <property type="project" value="InterPro"/>
</dbReference>
<dbReference type="Gene3D" id="3.40.190.10">
    <property type="entry name" value="Periplasmic binding protein-like II"/>
    <property type="match status" value="2"/>
</dbReference>
<keyword evidence="9" id="KW-1071">Ligand-gated ion channel</keyword>
<evidence type="ECO:0000256" key="8">
    <source>
        <dbReference type="ARBA" id="ARBA00023180"/>
    </source>
</evidence>
<dbReference type="EMBL" id="VEPZ02001317">
    <property type="protein sequence ID" value="KAE8680966.1"/>
    <property type="molecule type" value="Genomic_DNA"/>
</dbReference>
<evidence type="ECO:0000313" key="12">
    <source>
        <dbReference type="EMBL" id="KAE8680966.1"/>
    </source>
</evidence>
<evidence type="ECO:0000256" key="1">
    <source>
        <dbReference type="ARBA" id="ARBA00004141"/>
    </source>
</evidence>
<evidence type="ECO:0000256" key="3">
    <source>
        <dbReference type="ARBA" id="ARBA00022692"/>
    </source>
</evidence>
<evidence type="ECO:0000256" key="4">
    <source>
        <dbReference type="ARBA" id="ARBA00022989"/>
    </source>
</evidence>
<keyword evidence="2" id="KW-0813">Transport</keyword>
<dbReference type="SUPFAM" id="SSF53850">
    <property type="entry name" value="Periplasmic binding protein-like II"/>
    <property type="match status" value="1"/>
</dbReference>
<sequence>MWILEHRINPEFRGIPRQQLMTIFWFSFSTMFFSNRENTLTSGIQGIDSLISSSKTIGVQDGSVAAIVDELPYIELFLSSTKCLYHTVGQEFKKSRWGFAFQRDSPLAVDLSTAILRLSENGELQKIHDKWLINSECSIQINQDKPRRRGNGASGDVEIISAVHQID</sequence>
<comment type="subcellular location">
    <subcellularLocation>
        <location evidence="1">Membrane</location>
        <topology evidence="1">Multi-pass membrane protein</topology>
    </subcellularLocation>
</comment>
<name>A0A6A2YNN8_HIBSY</name>
<keyword evidence="10" id="KW-0407">Ion channel</keyword>
<dbReference type="Proteomes" id="UP000436088">
    <property type="component" value="Unassembled WGS sequence"/>
</dbReference>
<dbReference type="SMART" id="SM00079">
    <property type="entry name" value="PBPe"/>
    <property type="match status" value="1"/>
</dbReference>
<dbReference type="FunFam" id="3.40.190.10:FF:000039">
    <property type="entry name" value="Glutamate receptor"/>
    <property type="match status" value="1"/>
</dbReference>
<evidence type="ECO:0000313" key="13">
    <source>
        <dbReference type="Proteomes" id="UP000436088"/>
    </source>
</evidence>
<keyword evidence="5" id="KW-0406">Ion transport</keyword>
<keyword evidence="8" id="KW-0325">Glycoprotein</keyword>
<dbReference type="AlphaFoldDB" id="A0A6A2YNN8"/>
<evidence type="ECO:0000256" key="9">
    <source>
        <dbReference type="ARBA" id="ARBA00023286"/>
    </source>
</evidence>
<keyword evidence="7" id="KW-0675">Receptor</keyword>
<keyword evidence="6" id="KW-0472">Membrane</keyword>